<proteinExistence type="predicted"/>
<dbReference type="AlphaFoldDB" id="A0AAV7KWF2"/>
<dbReference type="Proteomes" id="UP001066276">
    <property type="component" value="Chromosome 12"/>
</dbReference>
<reference evidence="1" key="1">
    <citation type="journal article" date="2022" name="bioRxiv">
        <title>Sequencing and chromosome-scale assembly of the giantPleurodeles waltlgenome.</title>
        <authorList>
            <person name="Brown T."/>
            <person name="Elewa A."/>
            <person name="Iarovenko S."/>
            <person name="Subramanian E."/>
            <person name="Araus A.J."/>
            <person name="Petzold A."/>
            <person name="Susuki M."/>
            <person name="Suzuki K.-i.T."/>
            <person name="Hayashi T."/>
            <person name="Toyoda A."/>
            <person name="Oliveira C."/>
            <person name="Osipova E."/>
            <person name="Leigh N.D."/>
            <person name="Simon A."/>
            <person name="Yun M.H."/>
        </authorList>
    </citation>
    <scope>NUCLEOTIDE SEQUENCE</scope>
    <source>
        <strain evidence="1">20211129_DDA</strain>
        <tissue evidence="1">Liver</tissue>
    </source>
</reference>
<name>A0AAV7KWF2_PLEWA</name>
<comment type="caution">
    <text evidence="1">The sequence shown here is derived from an EMBL/GenBank/DDBJ whole genome shotgun (WGS) entry which is preliminary data.</text>
</comment>
<evidence type="ECO:0000313" key="2">
    <source>
        <dbReference type="Proteomes" id="UP001066276"/>
    </source>
</evidence>
<gene>
    <name evidence="1" type="ORF">NDU88_003402</name>
</gene>
<organism evidence="1 2">
    <name type="scientific">Pleurodeles waltl</name>
    <name type="common">Iberian ribbed newt</name>
    <dbReference type="NCBI Taxonomy" id="8319"/>
    <lineage>
        <taxon>Eukaryota</taxon>
        <taxon>Metazoa</taxon>
        <taxon>Chordata</taxon>
        <taxon>Craniata</taxon>
        <taxon>Vertebrata</taxon>
        <taxon>Euteleostomi</taxon>
        <taxon>Amphibia</taxon>
        <taxon>Batrachia</taxon>
        <taxon>Caudata</taxon>
        <taxon>Salamandroidea</taxon>
        <taxon>Salamandridae</taxon>
        <taxon>Pleurodelinae</taxon>
        <taxon>Pleurodeles</taxon>
    </lineage>
</organism>
<evidence type="ECO:0000313" key="1">
    <source>
        <dbReference type="EMBL" id="KAJ1083243.1"/>
    </source>
</evidence>
<protein>
    <submittedName>
        <fullName evidence="1">Uncharacterized protein</fullName>
    </submittedName>
</protein>
<keyword evidence="2" id="KW-1185">Reference proteome</keyword>
<accession>A0AAV7KWF2</accession>
<sequence length="87" mass="9322">MIVLRLAATALQSTQCEVPAEDNISVGTDLGMPTGVERCIVPRQTKDWSAVEPGSGIVLTPGSKGVARGYPLVVRCCEVILLGKRRW</sequence>
<dbReference type="EMBL" id="JANPWB010000016">
    <property type="protein sequence ID" value="KAJ1083243.1"/>
    <property type="molecule type" value="Genomic_DNA"/>
</dbReference>